<dbReference type="Gene3D" id="1.20.5.1930">
    <property type="match status" value="1"/>
</dbReference>
<evidence type="ECO:0000256" key="7">
    <source>
        <dbReference type="ARBA" id="ARBA00022840"/>
    </source>
</evidence>
<keyword evidence="7" id="KW-0067">ATP-binding</keyword>
<dbReference type="EMBL" id="JBEZAM010000007">
    <property type="protein sequence ID" value="MEU7293245.1"/>
    <property type="molecule type" value="Genomic_DNA"/>
</dbReference>
<dbReference type="RefSeq" id="WP_359205613.1">
    <property type="nucleotide sequence ID" value="NZ_JBEZAM010000007.1"/>
</dbReference>
<name>A0ABV3CSR0_STREX</name>
<dbReference type="InterPro" id="IPR036890">
    <property type="entry name" value="HATPase_C_sf"/>
</dbReference>
<feature type="domain" description="Signal transduction histidine kinase subgroup 3 dimerisation and phosphoacceptor" evidence="10">
    <location>
        <begin position="185"/>
        <end position="248"/>
    </location>
</feature>
<keyword evidence="9" id="KW-0812">Transmembrane</keyword>
<keyword evidence="12" id="KW-1185">Reference proteome</keyword>
<dbReference type="CDD" id="cd16917">
    <property type="entry name" value="HATPase_UhpB-NarQ-NarX-like"/>
    <property type="match status" value="1"/>
</dbReference>
<evidence type="ECO:0000313" key="12">
    <source>
        <dbReference type="Proteomes" id="UP001551210"/>
    </source>
</evidence>
<keyword evidence="6 11" id="KW-0418">Kinase</keyword>
<evidence type="ECO:0000256" key="9">
    <source>
        <dbReference type="SAM" id="Phobius"/>
    </source>
</evidence>
<dbReference type="SUPFAM" id="SSF55874">
    <property type="entry name" value="ATPase domain of HSP90 chaperone/DNA topoisomerase II/histidine kinase"/>
    <property type="match status" value="1"/>
</dbReference>
<comment type="caution">
    <text evidence="11">The sequence shown here is derived from an EMBL/GenBank/DDBJ whole genome shotgun (WGS) entry which is preliminary data.</text>
</comment>
<reference evidence="11 12" key="1">
    <citation type="submission" date="2024-06" db="EMBL/GenBank/DDBJ databases">
        <title>The Natural Products Discovery Center: Release of the First 8490 Sequenced Strains for Exploring Actinobacteria Biosynthetic Diversity.</title>
        <authorList>
            <person name="Kalkreuter E."/>
            <person name="Kautsar S.A."/>
            <person name="Yang D."/>
            <person name="Bader C.D."/>
            <person name="Teijaro C.N."/>
            <person name="Fluegel L."/>
            <person name="Davis C.M."/>
            <person name="Simpson J.R."/>
            <person name="Lauterbach L."/>
            <person name="Steele A.D."/>
            <person name="Gui C."/>
            <person name="Meng S."/>
            <person name="Li G."/>
            <person name="Viehrig K."/>
            <person name="Ye F."/>
            <person name="Su P."/>
            <person name="Kiefer A.F."/>
            <person name="Nichols A."/>
            <person name="Cepeda A.J."/>
            <person name="Yan W."/>
            <person name="Fan B."/>
            <person name="Jiang Y."/>
            <person name="Adhikari A."/>
            <person name="Zheng C.-J."/>
            <person name="Schuster L."/>
            <person name="Cowan T.M."/>
            <person name="Smanski M.J."/>
            <person name="Chevrette M.G."/>
            <person name="De Carvalho L.P.S."/>
            <person name="Shen B."/>
        </authorList>
    </citation>
    <scope>NUCLEOTIDE SEQUENCE [LARGE SCALE GENOMIC DNA]</scope>
    <source>
        <strain evidence="11 12">NPDC045705</strain>
    </source>
</reference>
<keyword evidence="9" id="KW-0472">Membrane</keyword>
<dbReference type="Gene3D" id="3.30.565.10">
    <property type="entry name" value="Histidine kinase-like ATPase, C-terminal domain"/>
    <property type="match status" value="1"/>
</dbReference>
<evidence type="ECO:0000256" key="3">
    <source>
        <dbReference type="ARBA" id="ARBA00022553"/>
    </source>
</evidence>
<proteinExistence type="predicted"/>
<sequence length="387" mass="41275">MSAVPVWRPAWLPSWFPSWLPAPLIRGVPVVVCGVEAVLVNGVPPGPELGSALFAAAALLLRHRLPVTVLLATLPGLYVGYVAFAPLIALYTVACRRADRRLLVLCAALVAVAHLVPYPLADDLVPSPSRELALRVIDAFVSAGAPVVFGLFVTTRRELAARLAELTRSRGREDRLLAERVLATERVRLAREMHDVVAHQVSLISLQAGALKVGARDPVSRDAAATIRELSVRTLVELRQLVGVLRAAGGNSEQLSPQPRLSDIPRLIESGGVAVDCDIADGLEDRFPEAVERAVFRTVQETLTNVRKHAPGARTAIAVRAEADGLRVEVRSGPPDPTVPRPDLPHGGHGLIGLRERVQLLGGAFEAGPTRDGGFLVSACLPPTAGR</sequence>
<keyword evidence="3" id="KW-0597">Phosphoprotein</keyword>
<dbReference type="EC" id="2.7.13.3" evidence="2"/>
<evidence type="ECO:0000256" key="2">
    <source>
        <dbReference type="ARBA" id="ARBA00012438"/>
    </source>
</evidence>
<feature type="transmembrane region" description="Helical" evidence="9">
    <location>
        <begin position="102"/>
        <end position="120"/>
    </location>
</feature>
<feature type="transmembrane region" description="Helical" evidence="9">
    <location>
        <begin position="132"/>
        <end position="153"/>
    </location>
</feature>
<dbReference type="GO" id="GO:0016301">
    <property type="term" value="F:kinase activity"/>
    <property type="evidence" value="ECO:0007669"/>
    <property type="project" value="UniProtKB-KW"/>
</dbReference>
<keyword evidence="9" id="KW-1133">Transmembrane helix</keyword>
<evidence type="ECO:0000259" key="10">
    <source>
        <dbReference type="Pfam" id="PF07730"/>
    </source>
</evidence>
<evidence type="ECO:0000313" key="11">
    <source>
        <dbReference type="EMBL" id="MEU7293245.1"/>
    </source>
</evidence>
<gene>
    <name evidence="11" type="ORF">AB0A76_08595</name>
</gene>
<evidence type="ECO:0000256" key="5">
    <source>
        <dbReference type="ARBA" id="ARBA00022741"/>
    </source>
</evidence>
<accession>A0ABV3CSR0</accession>
<dbReference type="Proteomes" id="UP001551210">
    <property type="component" value="Unassembled WGS sequence"/>
</dbReference>
<feature type="transmembrane region" description="Helical" evidence="9">
    <location>
        <begin position="78"/>
        <end position="95"/>
    </location>
</feature>
<evidence type="ECO:0000256" key="8">
    <source>
        <dbReference type="ARBA" id="ARBA00023012"/>
    </source>
</evidence>
<dbReference type="Pfam" id="PF07730">
    <property type="entry name" value="HisKA_3"/>
    <property type="match status" value="1"/>
</dbReference>
<dbReference type="InterPro" id="IPR050482">
    <property type="entry name" value="Sensor_HK_TwoCompSys"/>
</dbReference>
<keyword evidence="8" id="KW-0902">Two-component regulatory system</keyword>
<protein>
    <recommendedName>
        <fullName evidence="2">histidine kinase</fullName>
        <ecNumber evidence="2">2.7.13.3</ecNumber>
    </recommendedName>
</protein>
<dbReference type="PANTHER" id="PTHR24421">
    <property type="entry name" value="NITRATE/NITRITE SENSOR PROTEIN NARX-RELATED"/>
    <property type="match status" value="1"/>
</dbReference>
<evidence type="ECO:0000256" key="4">
    <source>
        <dbReference type="ARBA" id="ARBA00022679"/>
    </source>
</evidence>
<evidence type="ECO:0000256" key="1">
    <source>
        <dbReference type="ARBA" id="ARBA00000085"/>
    </source>
</evidence>
<keyword evidence="4" id="KW-0808">Transferase</keyword>
<dbReference type="InterPro" id="IPR011712">
    <property type="entry name" value="Sig_transdc_His_kin_sub3_dim/P"/>
</dbReference>
<organism evidence="11 12">
    <name type="scientific">Streptomyces exfoliatus</name>
    <name type="common">Streptomyces hydrogenans</name>
    <dbReference type="NCBI Taxonomy" id="1905"/>
    <lineage>
        <taxon>Bacteria</taxon>
        <taxon>Bacillati</taxon>
        <taxon>Actinomycetota</taxon>
        <taxon>Actinomycetes</taxon>
        <taxon>Kitasatosporales</taxon>
        <taxon>Streptomycetaceae</taxon>
        <taxon>Streptomyces</taxon>
    </lineage>
</organism>
<evidence type="ECO:0000256" key="6">
    <source>
        <dbReference type="ARBA" id="ARBA00022777"/>
    </source>
</evidence>
<keyword evidence="5" id="KW-0547">Nucleotide-binding</keyword>
<dbReference type="PANTHER" id="PTHR24421:SF10">
    <property type="entry name" value="NITRATE_NITRITE SENSOR PROTEIN NARQ"/>
    <property type="match status" value="1"/>
</dbReference>
<comment type="catalytic activity">
    <reaction evidence="1">
        <text>ATP + protein L-histidine = ADP + protein N-phospho-L-histidine.</text>
        <dbReference type="EC" id="2.7.13.3"/>
    </reaction>
</comment>